<sequence>MPVMDGVEATRAIVAENLSSVLILTTFDHDDHLFGALAAGAAGFLLKSAEPREITAAVRRVAAGDQVISPAVTARVVAAALAGGPPVATAGREAALARLTGREAQVLGCLGDGLSNHAISRTLGISETTVKTHVSRVLATLSLSSRVQAALFISADRDYTN</sequence>
<evidence type="ECO:0000256" key="3">
    <source>
        <dbReference type="ARBA" id="ARBA00023163"/>
    </source>
</evidence>
<organism evidence="7 8">
    <name type="scientific">Paeniglutamicibacter cryotolerans</name>
    <dbReference type="NCBI Taxonomy" id="670079"/>
    <lineage>
        <taxon>Bacteria</taxon>
        <taxon>Bacillati</taxon>
        <taxon>Actinomycetota</taxon>
        <taxon>Actinomycetes</taxon>
        <taxon>Micrococcales</taxon>
        <taxon>Micrococcaceae</taxon>
        <taxon>Paeniglutamicibacter</taxon>
    </lineage>
</organism>
<evidence type="ECO:0000259" key="6">
    <source>
        <dbReference type="PROSITE" id="PS50110"/>
    </source>
</evidence>
<evidence type="ECO:0000313" key="8">
    <source>
        <dbReference type="Proteomes" id="UP000523000"/>
    </source>
</evidence>
<accession>A0A839QV49</accession>
<keyword evidence="1" id="KW-0805">Transcription regulation</keyword>
<dbReference type="GO" id="GO:0000160">
    <property type="term" value="P:phosphorelay signal transduction system"/>
    <property type="evidence" value="ECO:0007669"/>
    <property type="project" value="InterPro"/>
</dbReference>
<dbReference type="GO" id="GO:0006355">
    <property type="term" value="P:regulation of DNA-templated transcription"/>
    <property type="evidence" value="ECO:0007669"/>
    <property type="project" value="InterPro"/>
</dbReference>
<protein>
    <submittedName>
        <fullName evidence="7">DNA-binding NarL/FixJ family response regulator</fullName>
    </submittedName>
</protein>
<proteinExistence type="predicted"/>
<dbReference type="PANTHER" id="PTHR43214">
    <property type="entry name" value="TWO-COMPONENT RESPONSE REGULATOR"/>
    <property type="match status" value="1"/>
</dbReference>
<dbReference type="SMART" id="SM00421">
    <property type="entry name" value="HTH_LUXR"/>
    <property type="match status" value="1"/>
</dbReference>
<dbReference type="InterPro" id="IPR039420">
    <property type="entry name" value="WalR-like"/>
</dbReference>
<feature type="domain" description="Response regulatory" evidence="6">
    <location>
        <begin position="1"/>
        <end position="62"/>
    </location>
</feature>
<name>A0A839QV49_9MICC</name>
<dbReference type="PROSITE" id="PS50043">
    <property type="entry name" value="HTH_LUXR_2"/>
    <property type="match status" value="1"/>
</dbReference>
<evidence type="ECO:0000256" key="2">
    <source>
        <dbReference type="ARBA" id="ARBA00023125"/>
    </source>
</evidence>
<evidence type="ECO:0000313" key="7">
    <source>
        <dbReference type="EMBL" id="MBB2995871.1"/>
    </source>
</evidence>
<dbReference type="InterPro" id="IPR011006">
    <property type="entry name" value="CheY-like_superfamily"/>
</dbReference>
<dbReference type="InterPro" id="IPR001789">
    <property type="entry name" value="Sig_transdc_resp-reg_receiver"/>
</dbReference>
<reference evidence="7 8" key="1">
    <citation type="submission" date="2020-08" db="EMBL/GenBank/DDBJ databases">
        <title>Sequencing the genomes of 1000 actinobacteria strains.</title>
        <authorList>
            <person name="Klenk H.-P."/>
        </authorList>
    </citation>
    <scope>NUCLEOTIDE SEQUENCE [LARGE SCALE GENOMIC DNA]</scope>
    <source>
        <strain evidence="7 8">DSM 22826</strain>
    </source>
</reference>
<dbReference type="GO" id="GO:0003677">
    <property type="term" value="F:DNA binding"/>
    <property type="evidence" value="ECO:0007669"/>
    <property type="project" value="UniProtKB-KW"/>
</dbReference>
<gene>
    <name evidence="7" type="ORF">E9229_002062</name>
</gene>
<dbReference type="Pfam" id="PF00196">
    <property type="entry name" value="GerE"/>
    <property type="match status" value="1"/>
</dbReference>
<dbReference type="Proteomes" id="UP000523000">
    <property type="component" value="Unassembled WGS sequence"/>
</dbReference>
<comment type="caution">
    <text evidence="4">Lacks conserved residue(s) required for the propagation of feature annotation.</text>
</comment>
<keyword evidence="8" id="KW-1185">Reference proteome</keyword>
<dbReference type="PANTHER" id="PTHR43214:SF24">
    <property type="entry name" value="TRANSCRIPTIONAL REGULATORY PROTEIN NARL-RELATED"/>
    <property type="match status" value="1"/>
</dbReference>
<dbReference type="Gene3D" id="3.40.50.2300">
    <property type="match status" value="1"/>
</dbReference>
<evidence type="ECO:0000256" key="1">
    <source>
        <dbReference type="ARBA" id="ARBA00023015"/>
    </source>
</evidence>
<keyword evidence="2 7" id="KW-0238">DNA-binding</keyword>
<keyword evidence="3" id="KW-0804">Transcription</keyword>
<dbReference type="AlphaFoldDB" id="A0A839QV49"/>
<feature type="domain" description="HTH luxR-type" evidence="5">
    <location>
        <begin position="92"/>
        <end position="157"/>
    </location>
</feature>
<dbReference type="Pfam" id="PF00072">
    <property type="entry name" value="Response_reg"/>
    <property type="match status" value="1"/>
</dbReference>
<dbReference type="InterPro" id="IPR000792">
    <property type="entry name" value="Tscrpt_reg_LuxR_C"/>
</dbReference>
<comment type="caution">
    <text evidence="7">The sequence shown here is derived from an EMBL/GenBank/DDBJ whole genome shotgun (WGS) entry which is preliminary data.</text>
</comment>
<evidence type="ECO:0000256" key="4">
    <source>
        <dbReference type="PROSITE-ProRule" id="PRU00169"/>
    </source>
</evidence>
<evidence type="ECO:0000259" key="5">
    <source>
        <dbReference type="PROSITE" id="PS50043"/>
    </source>
</evidence>
<dbReference type="RefSeq" id="WP_312855659.1">
    <property type="nucleotide sequence ID" value="NZ_BAABGK010000042.1"/>
</dbReference>
<dbReference type="PROSITE" id="PS50110">
    <property type="entry name" value="RESPONSE_REGULATORY"/>
    <property type="match status" value="1"/>
</dbReference>
<dbReference type="PRINTS" id="PR00038">
    <property type="entry name" value="HTHLUXR"/>
</dbReference>
<dbReference type="CDD" id="cd06170">
    <property type="entry name" value="LuxR_C_like"/>
    <property type="match status" value="1"/>
</dbReference>
<dbReference type="SUPFAM" id="SSF52172">
    <property type="entry name" value="CheY-like"/>
    <property type="match status" value="1"/>
</dbReference>
<dbReference type="InterPro" id="IPR016032">
    <property type="entry name" value="Sig_transdc_resp-reg_C-effctor"/>
</dbReference>
<dbReference type="EMBL" id="JACHVS010000001">
    <property type="protein sequence ID" value="MBB2995871.1"/>
    <property type="molecule type" value="Genomic_DNA"/>
</dbReference>
<dbReference type="SUPFAM" id="SSF46894">
    <property type="entry name" value="C-terminal effector domain of the bipartite response regulators"/>
    <property type="match status" value="1"/>
</dbReference>